<dbReference type="EMBL" id="VUNI01000004">
    <property type="protein sequence ID" value="MST74223.1"/>
    <property type="molecule type" value="Genomic_DNA"/>
</dbReference>
<feature type="transmembrane region" description="Helical" evidence="1">
    <location>
        <begin position="190"/>
        <end position="207"/>
    </location>
</feature>
<organism evidence="2 3">
    <name type="scientific">Roseburia porci</name>
    <dbReference type="NCBI Taxonomy" id="2605790"/>
    <lineage>
        <taxon>Bacteria</taxon>
        <taxon>Bacillati</taxon>
        <taxon>Bacillota</taxon>
        <taxon>Clostridia</taxon>
        <taxon>Lachnospirales</taxon>
        <taxon>Lachnospiraceae</taxon>
        <taxon>Roseburia</taxon>
    </lineage>
</organism>
<dbReference type="Pfam" id="PF10086">
    <property type="entry name" value="YhfC"/>
    <property type="match status" value="1"/>
</dbReference>
<dbReference type="AlphaFoldDB" id="A0A6L5YNU9"/>
<feature type="transmembrane region" description="Helical" evidence="1">
    <location>
        <begin position="237"/>
        <end position="257"/>
    </location>
</feature>
<keyword evidence="1" id="KW-1133">Transmembrane helix</keyword>
<keyword evidence="1" id="KW-0812">Transmembrane</keyword>
<evidence type="ECO:0000313" key="2">
    <source>
        <dbReference type="EMBL" id="MST74223.1"/>
    </source>
</evidence>
<comment type="caution">
    <text evidence="2">The sequence shown here is derived from an EMBL/GenBank/DDBJ whole genome shotgun (WGS) entry which is preliminary data.</text>
</comment>
<sequence>MVFIMEFGNVSGAAITAMAVVAVVTILLPVILVIVGKVKLGAKLSSFFIGCGVFFVMALVLEQILHAVVLTITGTKLTDNIWLYALYGGCAAAVFEETGRWFAMKHFLKKNLDFPNAVMYGIGHGGFEAIVVGGISYIGNIVSALSINSGMMEKSLQLMDASTKQQTYTALQSLWTTPAYQFYLGGAERVLAVVLQIALSLIVFKAVKSGQKKYIAAAYLIHFAVDFTIVLCGHYFPLMVAEVILLAAVAVVLWFALKTTKMYKSA</sequence>
<keyword evidence="1" id="KW-0472">Membrane</keyword>
<protein>
    <submittedName>
        <fullName evidence="2">YhfC family intramembrane metalloprotease</fullName>
    </submittedName>
</protein>
<proteinExistence type="predicted"/>
<accession>A0A6L5YNU9</accession>
<feature type="transmembrane region" description="Helical" evidence="1">
    <location>
        <begin position="12"/>
        <end position="35"/>
    </location>
</feature>
<feature type="transmembrane region" description="Helical" evidence="1">
    <location>
        <begin position="214"/>
        <end position="231"/>
    </location>
</feature>
<evidence type="ECO:0000313" key="3">
    <source>
        <dbReference type="Proteomes" id="UP000474024"/>
    </source>
</evidence>
<dbReference type="PIRSF" id="PIRSF033101">
    <property type="entry name" value="UCP033101"/>
    <property type="match status" value="1"/>
</dbReference>
<dbReference type="GO" id="GO:0008237">
    <property type="term" value="F:metallopeptidase activity"/>
    <property type="evidence" value="ECO:0007669"/>
    <property type="project" value="UniProtKB-KW"/>
</dbReference>
<keyword evidence="2" id="KW-0645">Protease</keyword>
<dbReference type="InterPro" id="IPR011397">
    <property type="entry name" value="YhfC"/>
</dbReference>
<dbReference type="GO" id="GO:0006508">
    <property type="term" value="P:proteolysis"/>
    <property type="evidence" value="ECO:0007669"/>
    <property type="project" value="UniProtKB-KW"/>
</dbReference>
<name>A0A6L5YNU9_9FIRM</name>
<keyword evidence="2" id="KW-0482">Metalloprotease</keyword>
<feature type="transmembrane region" description="Helical" evidence="1">
    <location>
        <begin position="47"/>
        <end position="69"/>
    </location>
</feature>
<feature type="transmembrane region" description="Helical" evidence="1">
    <location>
        <begin position="81"/>
        <end position="103"/>
    </location>
</feature>
<feature type="transmembrane region" description="Helical" evidence="1">
    <location>
        <begin position="124"/>
        <end position="147"/>
    </location>
</feature>
<reference evidence="2 3" key="1">
    <citation type="submission" date="2019-08" db="EMBL/GenBank/DDBJ databases">
        <title>In-depth cultivation of the pig gut microbiome towards novel bacterial diversity and tailored functional studies.</title>
        <authorList>
            <person name="Wylensek D."/>
            <person name="Hitch T.C.A."/>
            <person name="Clavel T."/>
        </authorList>
    </citation>
    <scope>NUCLEOTIDE SEQUENCE [LARGE SCALE GENOMIC DNA]</scope>
    <source>
        <strain evidence="2 3">MUC/MUC-530-WT-4D</strain>
    </source>
</reference>
<gene>
    <name evidence="2" type="ORF">FYJ75_04115</name>
</gene>
<dbReference type="Proteomes" id="UP000474024">
    <property type="component" value="Unassembled WGS sequence"/>
</dbReference>
<evidence type="ECO:0000256" key="1">
    <source>
        <dbReference type="SAM" id="Phobius"/>
    </source>
</evidence>
<keyword evidence="2" id="KW-0378">Hydrolase</keyword>
<keyword evidence="3" id="KW-1185">Reference proteome</keyword>